<proteinExistence type="predicted"/>
<feature type="region of interest" description="Disordered" evidence="1">
    <location>
        <begin position="64"/>
        <end position="90"/>
    </location>
</feature>
<evidence type="ECO:0000313" key="2">
    <source>
        <dbReference type="EMBL" id="DAF50157.1"/>
    </source>
</evidence>
<reference evidence="2" key="1">
    <citation type="journal article" date="2021" name="Proc. Natl. Acad. Sci. U.S.A.">
        <title>A Catalog of Tens of Thousands of Viruses from Human Metagenomes Reveals Hidden Associations with Chronic Diseases.</title>
        <authorList>
            <person name="Tisza M.J."/>
            <person name="Buck C.B."/>
        </authorList>
    </citation>
    <scope>NUCLEOTIDE SEQUENCE</scope>
    <source>
        <strain evidence="2">CtzyE57</strain>
    </source>
</reference>
<organism evidence="2">
    <name type="scientific">Siphoviridae sp. ctzyE57</name>
    <dbReference type="NCBI Taxonomy" id="2827982"/>
    <lineage>
        <taxon>Viruses</taxon>
        <taxon>Duplodnaviria</taxon>
        <taxon>Heunggongvirae</taxon>
        <taxon>Uroviricota</taxon>
        <taxon>Caudoviricetes</taxon>
    </lineage>
</organism>
<protein>
    <submittedName>
        <fullName evidence="2">Uncharacterized protein</fullName>
    </submittedName>
</protein>
<sequence>MLPTYMAFGMTPDEYWNGDCMLAKAYREADEIRQRRRNQELWLQGMYVYEAILDCAPLLNAFSKRPKPQPYSSEPYPITPQEVREKKERERKAQYERMKSFVNGWAARVNQQMAMREAQEEVT</sequence>
<name>A0A8S5SGP1_9CAUD</name>
<dbReference type="EMBL" id="BK032592">
    <property type="protein sequence ID" value="DAF50157.1"/>
    <property type="molecule type" value="Genomic_DNA"/>
</dbReference>
<evidence type="ECO:0000256" key="1">
    <source>
        <dbReference type="SAM" id="MobiDB-lite"/>
    </source>
</evidence>
<accession>A0A8S5SGP1</accession>